<dbReference type="HOGENOM" id="CLU_137994_0_0_12"/>
<accession>H9ULT3</accession>
<dbReference type="eggNOG" id="COG3103">
    <property type="taxonomic scope" value="Bacteria"/>
</dbReference>
<dbReference type="Proteomes" id="UP000007383">
    <property type="component" value="Chromosome"/>
</dbReference>
<sequence>MRILFRSGILMLLALALGGITLTVGALEGTSVSISVRSAQLRQNPGHLAPVIGQLSYTDQVQITEMRGDFLQVEFEGRRGWLHRSAVSKRQIVLQDTGTGMRAEADRDEVALAGRGFNEQVEENYRSRSGIDFSAVDHMEQRRYREDELRRFLADGDLIQDAGGGE</sequence>
<name>H9ULT3_SPIAZ</name>
<dbReference type="Gene3D" id="2.30.30.40">
    <property type="entry name" value="SH3 Domains"/>
    <property type="match status" value="1"/>
</dbReference>
<dbReference type="STRING" id="889378.Spiaf_2445"/>
<dbReference type="EMBL" id="CP003282">
    <property type="protein sequence ID" value="AFG38476.1"/>
    <property type="molecule type" value="Genomic_DNA"/>
</dbReference>
<dbReference type="RefSeq" id="WP_014456458.1">
    <property type="nucleotide sequence ID" value="NC_017098.1"/>
</dbReference>
<dbReference type="PATRIC" id="fig|889378.3.peg.2421"/>
<dbReference type="PROSITE" id="PS51781">
    <property type="entry name" value="SH3B"/>
    <property type="match status" value="1"/>
</dbReference>
<dbReference type="KEGG" id="sfc:Spiaf_2445"/>
<dbReference type="AlphaFoldDB" id="H9ULT3"/>
<keyword evidence="3" id="KW-1185">Reference proteome</keyword>
<evidence type="ECO:0000313" key="2">
    <source>
        <dbReference type="EMBL" id="AFG38476.1"/>
    </source>
</evidence>
<dbReference type="Pfam" id="PF08239">
    <property type="entry name" value="SH3_3"/>
    <property type="match status" value="1"/>
</dbReference>
<reference evidence="3" key="1">
    <citation type="journal article" date="2013" name="Stand. Genomic Sci.">
        <title>Complete genome sequence of the halophilic bacterium Spirochaeta africana type strain (Z-7692(T)) from the alkaline Lake Magadi in the East African Rift.</title>
        <authorList>
            <person name="Liolos K."/>
            <person name="Abt B."/>
            <person name="Scheuner C."/>
            <person name="Teshima H."/>
            <person name="Held B."/>
            <person name="Lapidus A."/>
            <person name="Nolan M."/>
            <person name="Lucas S."/>
            <person name="Deshpande S."/>
            <person name="Cheng J.F."/>
            <person name="Tapia R."/>
            <person name="Goodwin L.A."/>
            <person name="Pitluck S."/>
            <person name="Pagani I."/>
            <person name="Ivanova N."/>
            <person name="Mavromatis K."/>
            <person name="Mikhailova N."/>
            <person name="Huntemann M."/>
            <person name="Pati A."/>
            <person name="Chen A."/>
            <person name="Palaniappan K."/>
            <person name="Land M."/>
            <person name="Rohde M."/>
            <person name="Tindall B.J."/>
            <person name="Detter J.C."/>
            <person name="Goker M."/>
            <person name="Bristow J."/>
            <person name="Eisen J.A."/>
            <person name="Markowitz V."/>
            <person name="Hugenholtz P."/>
            <person name="Woyke T."/>
            <person name="Klenk H.P."/>
            <person name="Kyrpides N.C."/>
        </authorList>
    </citation>
    <scope>NUCLEOTIDE SEQUENCE</scope>
    <source>
        <strain evidence="3">ATCC 700263 / DSM 8902 / Z-7692</strain>
    </source>
</reference>
<evidence type="ECO:0000259" key="1">
    <source>
        <dbReference type="PROSITE" id="PS51781"/>
    </source>
</evidence>
<gene>
    <name evidence="2" type="ordered locus">Spiaf_2445</name>
</gene>
<dbReference type="OrthoDB" id="9813873at2"/>
<organism evidence="2 3">
    <name type="scientific">Spirochaeta africana (strain ATCC 700263 / DSM 8902 / Z-7692)</name>
    <dbReference type="NCBI Taxonomy" id="889378"/>
    <lineage>
        <taxon>Bacteria</taxon>
        <taxon>Pseudomonadati</taxon>
        <taxon>Spirochaetota</taxon>
        <taxon>Spirochaetia</taxon>
        <taxon>Spirochaetales</taxon>
        <taxon>Spirochaetaceae</taxon>
        <taxon>Spirochaeta</taxon>
    </lineage>
</organism>
<dbReference type="SMART" id="SM00287">
    <property type="entry name" value="SH3b"/>
    <property type="match status" value="1"/>
</dbReference>
<proteinExistence type="predicted"/>
<dbReference type="InterPro" id="IPR003646">
    <property type="entry name" value="SH3-like_bac-type"/>
</dbReference>
<feature type="domain" description="SH3b" evidence="1">
    <location>
        <begin position="29"/>
        <end position="91"/>
    </location>
</feature>
<protein>
    <submittedName>
        <fullName evidence="2">SH3 domain-containing protein</fullName>
    </submittedName>
</protein>
<evidence type="ECO:0000313" key="3">
    <source>
        <dbReference type="Proteomes" id="UP000007383"/>
    </source>
</evidence>